<keyword evidence="2" id="KW-1185">Reference proteome</keyword>
<protein>
    <submittedName>
        <fullName evidence="1">Uncharacterized protein</fullName>
    </submittedName>
</protein>
<dbReference type="EMBL" id="LSRX01002055">
    <property type="protein sequence ID" value="OLP76337.1"/>
    <property type="molecule type" value="Genomic_DNA"/>
</dbReference>
<dbReference type="AlphaFoldDB" id="A0A1Q9C088"/>
<reference evidence="1 2" key="1">
    <citation type="submission" date="2016-02" db="EMBL/GenBank/DDBJ databases">
        <title>Genome analysis of coral dinoflagellate symbionts highlights evolutionary adaptations to a symbiotic lifestyle.</title>
        <authorList>
            <person name="Aranda M."/>
            <person name="Li Y."/>
            <person name="Liew Y.J."/>
            <person name="Baumgarten S."/>
            <person name="Simakov O."/>
            <person name="Wilson M."/>
            <person name="Piel J."/>
            <person name="Ashoor H."/>
            <person name="Bougouffa S."/>
            <person name="Bajic V.B."/>
            <person name="Ryu T."/>
            <person name="Ravasi T."/>
            <person name="Bayer T."/>
            <person name="Micklem G."/>
            <person name="Kim H."/>
            <person name="Bhak J."/>
            <person name="Lajeunesse T.C."/>
            <person name="Voolstra C.R."/>
        </authorList>
    </citation>
    <scope>NUCLEOTIDE SEQUENCE [LARGE SCALE GENOMIC DNA]</scope>
    <source>
        <strain evidence="1 2">CCMP2467</strain>
    </source>
</reference>
<name>A0A1Q9C088_SYMMI</name>
<proteinExistence type="predicted"/>
<comment type="caution">
    <text evidence="1">The sequence shown here is derived from an EMBL/GenBank/DDBJ whole genome shotgun (WGS) entry which is preliminary data.</text>
</comment>
<evidence type="ECO:0000313" key="2">
    <source>
        <dbReference type="Proteomes" id="UP000186817"/>
    </source>
</evidence>
<sequence>MWAVPHEFVGKVVFAVNDATGNAASCVANNVDVESVSQVMLMKLYLLFNEACDCGIFLGGHRKVMSFVPPLNCCEEEFFGGVKASFGVGREIANGMPNLSLALEGKFRIHDGVFGDLTEFAVAAASASGRRWDKVEMDCVRHGYCLRRATGRAAGLLPEFGGGGVLLVVGDGDGGGRQDADRRLELALAPARMLQRAVPAGRVACHWYELSSCNDAEYTSFWKPQLKSEEFYLWSESCRSQVSESEGLVDDASDCEIPLRFAWDLGLQCTRKPLLWRCLSGFLSDEGGLVAIQSVAKAAVAKTAHSVHVGESRLQRNM</sequence>
<evidence type="ECO:0000313" key="1">
    <source>
        <dbReference type="EMBL" id="OLP76337.1"/>
    </source>
</evidence>
<accession>A0A1Q9C088</accession>
<dbReference type="Proteomes" id="UP000186817">
    <property type="component" value="Unassembled WGS sequence"/>
</dbReference>
<organism evidence="1 2">
    <name type="scientific">Symbiodinium microadriaticum</name>
    <name type="common">Dinoflagellate</name>
    <name type="synonym">Zooxanthella microadriatica</name>
    <dbReference type="NCBI Taxonomy" id="2951"/>
    <lineage>
        <taxon>Eukaryota</taxon>
        <taxon>Sar</taxon>
        <taxon>Alveolata</taxon>
        <taxon>Dinophyceae</taxon>
        <taxon>Suessiales</taxon>
        <taxon>Symbiodiniaceae</taxon>
        <taxon>Symbiodinium</taxon>
    </lineage>
</organism>
<gene>
    <name evidence="1" type="ORF">AK812_SmicGene43744</name>
</gene>